<evidence type="ECO:0000259" key="7">
    <source>
        <dbReference type="PROSITE" id="PS50888"/>
    </source>
</evidence>
<dbReference type="GO" id="GO:0005634">
    <property type="term" value="C:nucleus"/>
    <property type="evidence" value="ECO:0007669"/>
    <property type="project" value="UniProtKB-SubCell"/>
</dbReference>
<dbReference type="PROSITE" id="PS50888">
    <property type="entry name" value="BHLH"/>
    <property type="match status" value="1"/>
</dbReference>
<evidence type="ECO:0000256" key="2">
    <source>
        <dbReference type="ARBA" id="ARBA00005510"/>
    </source>
</evidence>
<dbReference type="Pfam" id="PF00010">
    <property type="entry name" value="HLH"/>
    <property type="match status" value="1"/>
</dbReference>
<evidence type="ECO:0000256" key="1">
    <source>
        <dbReference type="ARBA" id="ARBA00004123"/>
    </source>
</evidence>
<dbReference type="SUPFAM" id="SSF47459">
    <property type="entry name" value="HLH, helix-loop-helix DNA-binding domain"/>
    <property type="match status" value="1"/>
</dbReference>
<feature type="compositionally biased region" description="Low complexity" evidence="6">
    <location>
        <begin position="116"/>
        <end position="136"/>
    </location>
</feature>
<accession>A0A7M3UQJ3</accession>
<dbReference type="GO" id="GO:0003700">
    <property type="term" value="F:DNA-binding transcription factor activity"/>
    <property type="evidence" value="ECO:0007669"/>
    <property type="project" value="TreeGrafter"/>
</dbReference>
<gene>
    <name evidence="8" type="primary">bHLH35</name>
</gene>
<evidence type="ECO:0000256" key="4">
    <source>
        <dbReference type="ARBA" id="ARBA00023163"/>
    </source>
</evidence>
<protein>
    <submittedName>
        <fullName evidence="8">BHLH transcription factor</fullName>
    </submittedName>
</protein>
<dbReference type="FunFam" id="4.10.280.10:FF:000002">
    <property type="entry name" value="Basic helix-loop-helix transcription factor"/>
    <property type="match status" value="1"/>
</dbReference>
<dbReference type="CDD" id="cd18919">
    <property type="entry name" value="bHLH_AtBPE_like"/>
    <property type="match status" value="1"/>
</dbReference>
<dbReference type="GO" id="GO:0046983">
    <property type="term" value="F:protein dimerization activity"/>
    <property type="evidence" value="ECO:0007669"/>
    <property type="project" value="InterPro"/>
</dbReference>
<comment type="subcellular location">
    <subcellularLocation>
        <location evidence="1">Nucleus</location>
    </subcellularLocation>
</comment>
<keyword evidence="3" id="KW-0805">Transcription regulation</keyword>
<dbReference type="InterPro" id="IPR024097">
    <property type="entry name" value="bHLH_ZIP_TF"/>
</dbReference>
<dbReference type="Gene3D" id="4.10.280.10">
    <property type="entry name" value="Helix-loop-helix DNA-binding domain"/>
    <property type="match status" value="1"/>
</dbReference>
<reference evidence="8" key="1">
    <citation type="submission" date="2019-12" db="EMBL/GenBank/DDBJ databases">
        <title>Identification of the bHLH gene family in Dracaena cambodiana reveals candidate genes involved in flavonoid biosynthesis.</title>
        <authorList>
            <person name="Zhu J."/>
            <person name="Peng S."/>
        </authorList>
    </citation>
    <scope>NUCLEOTIDE SEQUENCE</scope>
</reference>
<dbReference type="AlphaFoldDB" id="A0A7M3UQJ3"/>
<dbReference type="InterPro" id="IPR011598">
    <property type="entry name" value="bHLH_dom"/>
</dbReference>
<keyword evidence="4" id="KW-0804">Transcription</keyword>
<sequence>MEKDGLFGDFNWHPDSHGISAVPEMNDNSNNNNSNNCGSCDNRNGADQSCVLAATSSFLNLNWDQSSTDQTANFESALSSLVSSPSSSNPNPNLPAPSADSLVIRELIGRLGSICSSSSSSNNNNNSSSDVSPPNSFHYQRTNNSYYSTPLNSPPKLNLLSMMDHHPQFKLSRAAAAGDGSIGSNNNNSHHPIPFTADPDFAERAARFSSFGASAAAKNYAQFGLQEPGKLSRVSSSQSLKGMTAANNGVGVNVKHPDPMHLLQQQQQPQQLHVMGNGLGGQLENDMVLMMLMRSGGEFSSNSAQEESSASDRMAPNVNMNGNEGNVLKRKATTPSTNKGSSSNSGGGRGKEQANLNPNPPTGSREENSNPKRSKSAAAEAEVDVDGAGKAPTLKSPKPEQNSTSTESARKQDKHKDKDENKDKDVKPSEPPKQDYIHVRARRGQATDSHSLAERVRREKISERMKFLQDLVPGCSKVTGKAVMLDEIINYVQSLQRQVEFLSMKLATVNPPLDKNVDSLPMKDVHQPHGPMMAQHSPYPLEAMSNGFSSVNQPKGHNPIQSFIASNGLETQCLVNDPLDASSLLRRSLGMQLPSHEGFADAAASQLGTFWEDDLQSVVQMGFGQNQVAISSSHDFQGRRNCIGPPYEN</sequence>
<dbReference type="InterPro" id="IPR036638">
    <property type="entry name" value="HLH_DNA-bd_sf"/>
</dbReference>
<evidence type="ECO:0000256" key="3">
    <source>
        <dbReference type="ARBA" id="ARBA00023015"/>
    </source>
</evidence>
<dbReference type="SMART" id="SM00353">
    <property type="entry name" value="HLH"/>
    <property type="match status" value="1"/>
</dbReference>
<comment type="similarity">
    <text evidence="2">Belongs to the bHLH protein family.</text>
</comment>
<organism evidence="8">
    <name type="scientific">Dracaena cambodiana</name>
    <dbReference type="NCBI Taxonomy" id="580341"/>
    <lineage>
        <taxon>Eukaryota</taxon>
        <taxon>Viridiplantae</taxon>
        <taxon>Streptophyta</taxon>
        <taxon>Embryophyta</taxon>
        <taxon>Tracheophyta</taxon>
        <taxon>Spermatophyta</taxon>
        <taxon>Magnoliopsida</taxon>
        <taxon>Liliopsida</taxon>
        <taxon>Asparagales</taxon>
        <taxon>Asparagaceae</taxon>
        <taxon>Nolinoideae</taxon>
        <taxon>Dracaena</taxon>
    </lineage>
</organism>
<proteinExistence type="evidence at transcript level"/>
<dbReference type="PANTHER" id="PTHR12565:SF184">
    <property type="entry name" value="BHLH TRANSCRIPTION FACTOR"/>
    <property type="match status" value="1"/>
</dbReference>
<dbReference type="EMBL" id="MN883643">
    <property type="protein sequence ID" value="QOJ43696.1"/>
    <property type="molecule type" value="mRNA"/>
</dbReference>
<evidence type="ECO:0000313" key="8">
    <source>
        <dbReference type="EMBL" id="QOJ43696.1"/>
    </source>
</evidence>
<keyword evidence="5" id="KW-0539">Nucleus</keyword>
<evidence type="ECO:0000256" key="5">
    <source>
        <dbReference type="ARBA" id="ARBA00023242"/>
    </source>
</evidence>
<name>A0A7M3UQJ3_9ASPA</name>
<evidence type="ECO:0000256" key="6">
    <source>
        <dbReference type="SAM" id="MobiDB-lite"/>
    </source>
</evidence>
<feature type="domain" description="BHLH" evidence="7">
    <location>
        <begin position="445"/>
        <end position="495"/>
    </location>
</feature>
<feature type="region of interest" description="Disordered" evidence="6">
    <location>
        <begin position="116"/>
        <end position="150"/>
    </location>
</feature>
<feature type="compositionally biased region" description="Polar residues" evidence="6">
    <location>
        <begin position="137"/>
        <end position="149"/>
    </location>
</feature>
<dbReference type="PANTHER" id="PTHR12565">
    <property type="entry name" value="STEROL REGULATORY ELEMENT-BINDING PROTEIN"/>
    <property type="match status" value="1"/>
</dbReference>
<feature type="compositionally biased region" description="Basic and acidic residues" evidence="6">
    <location>
        <begin position="408"/>
        <end position="438"/>
    </location>
</feature>
<feature type="region of interest" description="Disordered" evidence="6">
    <location>
        <begin position="299"/>
        <end position="457"/>
    </location>
</feature>